<reference evidence="1 2" key="1">
    <citation type="submission" date="2021-06" db="EMBL/GenBank/DDBJ databases">
        <authorList>
            <person name="Kallberg Y."/>
            <person name="Tangrot J."/>
            <person name="Rosling A."/>
        </authorList>
    </citation>
    <scope>NUCLEOTIDE SEQUENCE [LARGE SCALE GENOMIC DNA]</scope>
    <source>
        <strain evidence="1 2">120-4 pot B 10/14</strain>
    </source>
</reference>
<dbReference type="EMBL" id="CAJVQB010103504">
    <property type="protein sequence ID" value="CAG8850946.1"/>
    <property type="molecule type" value="Genomic_DNA"/>
</dbReference>
<comment type="caution">
    <text evidence="1">The sequence shown here is derived from an EMBL/GenBank/DDBJ whole genome shotgun (WGS) entry which is preliminary data.</text>
</comment>
<organism evidence="1 2">
    <name type="scientific">Gigaspora margarita</name>
    <dbReference type="NCBI Taxonomy" id="4874"/>
    <lineage>
        <taxon>Eukaryota</taxon>
        <taxon>Fungi</taxon>
        <taxon>Fungi incertae sedis</taxon>
        <taxon>Mucoromycota</taxon>
        <taxon>Glomeromycotina</taxon>
        <taxon>Glomeromycetes</taxon>
        <taxon>Diversisporales</taxon>
        <taxon>Gigasporaceae</taxon>
        <taxon>Gigaspora</taxon>
    </lineage>
</organism>
<accession>A0ABN7X8Z2</accession>
<keyword evidence="2" id="KW-1185">Reference proteome</keyword>
<evidence type="ECO:0000313" key="1">
    <source>
        <dbReference type="EMBL" id="CAG8850946.1"/>
    </source>
</evidence>
<protein>
    <submittedName>
        <fullName evidence="1">33746_t:CDS:1</fullName>
    </submittedName>
</protein>
<dbReference type="Proteomes" id="UP000789901">
    <property type="component" value="Unassembled WGS sequence"/>
</dbReference>
<name>A0ABN7X8Z2_GIGMA</name>
<feature type="non-terminal residue" evidence="1">
    <location>
        <position position="1"/>
    </location>
</feature>
<evidence type="ECO:0000313" key="2">
    <source>
        <dbReference type="Proteomes" id="UP000789901"/>
    </source>
</evidence>
<proteinExistence type="predicted"/>
<sequence>SPITKLDKKTITARLATRHNPEPIYSWEDSDPGQAVYDPQKGDYILKFGQRKIFHLTNDKYQKQKP</sequence>
<gene>
    <name evidence="1" type="ORF">GMARGA_LOCUS40478</name>
</gene>